<dbReference type="HOGENOM" id="CLU_125983_0_0_11"/>
<protein>
    <submittedName>
        <fullName evidence="1">Putative sterol carrier protein</fullName>
    </submittedName>
</protein>
<evidence type="ECO:0000313" key="2">
    <source>
        <dbReference type="EMBL" id="ORX01885.1"/>
    </source>
</evidence>
<dbReference type="AlphaFoldDB" id="A0A024JZ32"/>
<proteinExistence type="predicted"/>
<dbReference type="Proteomes" id="UP000193710">
    <property type="component" value="Unassembled WGS sequence"/>
</dbReference>
<dbReference type="EMBL" id="HG964446">
    <property type="protein sequence ID" value="CDO88921.1"/>
    <property type="molecule type" value="Genomic_DNA"/>
</dbReference>
<name>A0A024JZ32_9MYCO</name>
<reference evidence="1" key="1">
    <citation type="journal article" date="2014" name="Genome Announc.">
        <title>Draft Genome Sequence of Mycobacterium triplex DSM 44626.</title>
        <authorList>
            <person name="Sassi M."/>
            <person name="Croce O."/>
            <person name="Robert C."/>
            <person name="Raoult D."/>
            <person name="Drancourt M."/>
        </authorList>
    </citation>
    <scope>NUCLEOTIDE SEQUENCE [LARGE SCALE GENOMIC DNA]</scope>
    <source>
        <strain evidence="1">DSM 44626</strain>
    </source>
</reference>
<dbReference type="STRING" id="47839.BN973_03291"/>
<reference evidence="2 3" key="3">
    <citation type="submission" date="2016-01" db="EMBL/GenBank/DDBJ databases">
        <title>The new phylogeny of the genus Mycobacterium.</title>
        <authorList>
            <person name="Tarcisio F."/>
            <person name="Conor M."/>
            <person name="Antonella G."/>
            <person name="Elisabetta G."/>
            <person name="Giulia F.S."/>
            <person name="Sara T."/>
            <person name="Anna F."/>
            <person name="Clotilde B."/>
            <person name="Roberto B."/>
            <person name="Veronica D.S."/>
            <person name="Fabio R."/>
            <person name="Monica P."/>
            <person name="Olivier J."/>
            <person name="Enrico T."/>
            <person name="Nicola S."/>
        </authorList>
    </citation>
    <scope>NUCLEOTIDE SEQUENCE [LARGE SCALE GENOMIC DNA]</scope>
    <source>
        <strain evidence="2 3">DSM 44626</strain>
    </source>
</reference>
<evidence type="ECO:0000313" key="3">
    <source>
        <dbReference type="Proteomes" id="UP000193710"/>
    </source>
</evidence>
<dbReference type="SUPFAM" id="SSF55718">
    <property type="entry name" value="SCP-like"/>
    <property type="match status" value="1"/>
</dbReference>
<keyword evidence="3" id="KW-1185">Reference proteome</keyword>
<sequence length="139" mass="15498">MSFFTDSSEIDRYIGGVFREAGDHPQSGPKFRAANIVLRVIYTDPAYELTVALRDDFQVVCGPSYLNPDITMTMPADVADRFWRGDYNLTVGLAKGQVKAKGQIGKILRLIPLTKPLFPMYRAKIAEKDRAVAPESGDR</sequence>
<dbReference type="eggNOG" id="ENOG5033B35">
    <property type="taxonomic scope" value="Bacteria"/>
</dbReference>
<dbReference type="EMBL" id="LQPY01000029">
    <property type="protein sequence ID" value="ORX01885.1"/>
    <property type="molecule type" value="Genomic_DNA"/>
</dbReference>
<reference evidence="1" key="2">
    <citation type="submission" date="2014-04" db="EMBL/GenBank/DDBJ databases">
        <authorList>
            <person name="Xu Y.W."/>
            <person name="Yang Q."/>
        </authorList>
    </citation>
    <scope>NUCLEOTIDE SEQUENCE</scope>
    <source>
        <strain evidence="1">DSM 44626</strain>
    </source>
</reference>
<evidence type="ECO:0000313" key="1">
    <source>
        <dbReference type="EMBL" id="CDO88921.1"/>
    </source>
</evidence>
<dbReference type="Gene3D" id="3.30.1050.10">
    <property type="entry name" value="SCP2 sterol-binding domain"/>
    <property type="match status" value="1"/>
</dbReference>
<accession>A0A024JZ32</accession>
<gene>
    <name evidence="2" type="ORF">AWC29_22110</name>
    <name evidence="1" type="ORF">BN973_03291</name>
</gene>
<dbReference type="OrthoDB" id="5418706at2"/>
<organism evidence="1">
    <name type="scientific">Mycobacterium triplex</name>
    <dbReference type="NCBI Taxonomy" id="47839"/>
    <lineage>
        <taxon>Bacteria</taxon>
        <taxon>Bacillati</taxon>
        <taxon>Actinomycetota</taxon>
        <taxon>Actinomycetes</taxon>
        <taxon>Mycobacteriales</taxon>
        <taxon>Mycobacteriaceae</taxon>
        <taxon>Mycobacterium</taxon>
        <taxon>Mycobacterium simiae complex</taxon>
    </lineage>
</organism>
<dbReference type="RefSeq" id="WP_036469346.1">
    <property type="nucleotide sequence ID" value="NZ_HG964446.1"/>
</dbReference>
<dbReference type="InterPro" id="IPR036527">
    <property type="entry name" value="SCP2_sterol-bd_dom_sf"/>
</dbReference>
<dbReference type="Proteomes" id="UP000028880">
    <property type="component" value="Unassembled WGS sequence"/>
</dbReference>